<dbReference type="Proteomes" id="UP000559182">
    <property type="component" value="Unassembled WGS sequence"/>
</dbReference>
<evidence type="ECO:0000313" key="3">
    <source>
        <dbReference type="Proteomes" id="UP000559182"/>
    </source>
</evidence>
<dbReference type="EMBL" id="JACHVQ010000001">
    <property type="protein sequence ID" value="MBB2892019.1"/>
    <property type="molecule type" value="Genomic_DNA"/>
</dbReference>
<sequence length="39" mass="4385">MFEGHPEVLAACDVLHRQWAARNYVGSLEAFLGVRVDRA</sequence>
<accession>A0A839N9V2</accession>
<name>A0A839N9V2_9MICO</name>
<comment type="caution">
    <text evidence="2">The sequence shown here is derived from an EMBL/GenBank/DDBJ whole genome shotgun (WGS) entry which is preliminary data.</text>
</comment>
<evidence type="ECO:0000313" key="1">
    <source>
        <dbReference type="EMBL" id="MBB2892019.1"/>
    </source>
</evidence>
<keyword evidence="3" id="KW-1185">Reference proteome</keyword>
<proteinExistence type="predicted"/>
<protein>
    <submittedName>
        <fullName evidence="2">Uncharacterized protein</fullName>
    </submittedName>
</protein>
<organism evidence="2 3">
    <name type="scientific">Flexivirga oryzae</name>
    <dbReference type="NCBI Taxonomy" id="1794944"/>
    <lineage>
        <taxon>Bacteria</taxon>
        <taxon>Bacillati</taxon>
        <taxon>Actinomycetota</taxon>
        <taxon>Actinomycetes</taxon>
        <taxon>Micrococcales</taxon>
        <taxon>Dermacoccaceae</taxon>
        <taxon>Flexivirga</taxon>
    </lineage>
</organism>
<reference evidence="2 3" key="1">
    <citation type="submission" date="2020-08" db="EMBL/GenBank/DDBJ databases">
        <title>Sequencing the genomes of 1000 actinobacteria strains.</title>
        <authorList>
            <person name="Klenk H.-P."/>
        </authorList>
    </citation>
    <scope>NUCLEOTIDE SEQUENCE [LARGE SCALE GENOMIC DNA]</scope>
    <source>
        <strain evidence="2 3">DSM 105369</strain>
    </source>
</reference>
<gene>
    <name evidence="1" type="ORF">FHU39_002003</name>
    <name evidence="2" type="ORF">FHU39_004604</name>
</gene>
<dbReference type="EMBL" id="JACHVQ010000006">
    <property type="protein sequence ID" value="MBB2894558.1"/>
    <property type="molecule type" value="Genomic_DNA"/>
</dbReference>
<evidence type="ECO:0000313" key="2">
    <source>
        <dbReference type="EMBL" id="MBB2894558.1"/>
    </source>
</evidence>
<dbReference type="AlphaFoldDB" id="A0A839N9V2"/>